<keyword evidence="5 7" id="KW-0472">Membrane</keyword>
<evidence type="ECO:0000256" key="2">
    <source>
        <dbReference type="ARBA" id="ARBA00022475"/>
    </source>
</evidence>
<dbReference type="RefSeq" id="WP_369703967.1">
    <property type="nucleotide sequence ID" value="NZ_JBGEWD010000006.1"/>
</dbReference>
<dbReference type="InterPro" id="IPR055431">
    <property type="entry name" value="RsgI_M"/>
</dbReference>
<evidence type="ECO:0000256" key="5">
    <source>
        <dbReference type="ARBA" id="ARBA00023136"/>
    </source>
</evidence>
<feature type="compositionally biased region" description="Basic residues" evidence="6">
    <location>
        <begin position="192"/>
        <end position="205"/>
    </location>
</feature>
<dbReference type="PROSITE" id="PS51849">
    <property type="entry name" value="RSGI_N"/>
    <property type="match status" value="1"/>
</dbReference>
<dbReference type="Proteomes" id="UP001564657">
    <property type="component" value="Unassembled WGS sequence"/>
</dbReference>
<evidence type="ECO:0000256" key="6">
    <source>
        <dbReference type="SAM" id="MobiDB-lite"/>
    </source>
</evidence>
<keyword evidence="3 7" id="KW-0812">Transmembrane</keyword>
<evidence type="ECO:0000256" key="1">
    <source>
        <dbReference type="ARBA" id="ARBA00004162"/>
    </source>
</evidence>
<name>A0ABV4BR14_9CLOT</name>
<keyword evidence="4 7" id="KW-1133">Transmembrane helix</keyword>
<dbReference type="Pfam" id="PF23750">
    <property type="entry name" value="RsgI_M"/>
    <property type="match status" value="1"/>
</dbReference>
<feature type="domain" description="RsgI N-terminal anti-sigma" evidence="8">
    <location>
        <begin position="4"/>
        <end position="52"/>
    </location>
</feature>
<gene>
    <name evidence="9" type="ORF">AB8U03_07670</name>
</gene>
<comment type="caution">
    <text evidence="9">The sequence shown here is derived from an EMBL/GenBank/DDBJ whole genome shotgun (WGS) entry which is preliminary data.</text>
</comment>
<feature type="transmembrane region" description="Helical" evidence="7">
    <location>
        <begin position="58"/>
        <end position="78"/>
    </location>
</feature>
<reference evidence="9 10" key="1">
    <citation type="submission" date="2024-08" db="EMBL/GenBank/DDBJ databases">
        <title>Clostridium lapicellarii sp. nov., and Clostridium renhuaiense sp. nov., two species isolated from the mud in a fermentation cellar used for producing sauce-flavour Chinese liquors.</title>
        <authorList>
            <person name="Yang F."/>
            <person name="Wang H."/>
            <person name="Chen L.Q."/>
            <person name="Zhou N."/>
            <person name="Lu J.J."/>
            <person name="Pu X.X."/>
            <person name="Wan B."/>
            <person name="Wang L."/>
            <person name="Liu S.J."/>
        </authorList>
    </citation>
    <scope>NUCLEOTIDE SEQUENCE [LARGE SCALE GENOMIC DNA]</scope>
    <source>
        <strain evidence="9 10">MT-5</strain>
    </source>
</reference>
<organism evidence="9 10">
    <name type="scientific">Clostridium moutaii</name>
    <dbReference type="NCBI Taxonomy" id="3240932"/>
    <lineage>
        <taxon>Bacteria</taxon>
        <taxon>Bacillati</taxon>
        <taxon>Bacillota</taxon>
        <taxon>Clostridia</taxon>
        <taxon>Eubacteriales</taxon>
        <taxon>Clostridiaceae</taxon>
        <taxon>Clostridium</taxon>
    </lineage>
</organism>
<sequence length="319" mass="35253">MSEKKGIVISIRGKYVNLLTPYGEFVKVDCNGKKPNIGEKFVGNEVQHKFFHFNTRGIVAAACIMFILFIGGGVKAYYSSSATVLVNINPHIELKVNFLNRIIFSKALNDDGSKILSQVKINNTNINDGLEIIIDQSKKDKFIDENYIKTKTISIDINGKNINISKFKSNMAVSDLSIKIQSNGNVILNKNSNKKLNKNSSKKLNKSSSNNSNIGVKNTDGILNNGKSSSNKSNYKKSNSNSFPKKNVSAGGNNSVSSKNNDKGESDSKQPQYSNSNKIKENQNPDKKTDNYKSKDNDHHYNSNKSNTSGQNSSANRHK</sequence>
<evidence type="ECO:0000256" key="7">
    <source>
        <dbReference type="SAM" id="Phobius"/>
    </source>
</evidence>
<feature type="compositionally biased region" description="Low complexity" evidence="6">
    <location>
        <begin position="224"/>
        <end position="259"/>
    </location>
</feature>
<protein>
    <recommendedName>
        <fullName evidence="8">RsgI N-terminal anti-sigma domain-containing protein</fullName>
    </recommendedName>
</protein>
<keyword evidence="10" id="KW-1185">Reference proteome</keyword>
<evidence type="ECO:0000313" key="10">
    <source>
        <dbReference type="Proteomes" id="UP001564657"/>
    </source>
</evidence>
<dbReference type="EMBL" id="JBGEWD010000006">
    <property type="protein sequence ID" value="MEY8000076.1"/>
    <property type="molecule type" value="Genomic_DNA"/>
</dbReference>
<feature type="compositionally biased region" description="Basic and acidic residues" evidence="6">
    <location>
        <begin position="278"/>
        <end position="301"/>
    </location>
</feature>
<accession>A0ABV4BR14</accession>
<feature type="compositionally biased region" description="Polar residues" evidence="6">
    <location>
        <begin position="303"/>
        <end position="319"/>
    </location>
</feature>
<feature type="region of interest" description="Disordered" evidence="6">
    <location>
        <begin position="190"/>
        <end position="319"/>
    </location>
</feature>
<evidence type="ECO:0000313" key="9">
    <source>
        <dbReference type="EMBL" id="MEY8000076.1"/>
    </source>
</evidence>
<dbReference type="InterPro" id="IPR024449">
    <property type="entry name" value="Anti-sigma_RsgI_N"/>
</dbReference>
<evidence type="ECO:0000259" key="8">
    <source>
        <dbReference type="PROSITE" id="PS51849"/>
    </source>
</evidence>
<comment type="subcellular location">
    <subcellularLocation>
        <location evidence="1">Cell membrane</location>
        <topology evidence="1">Single-pass membrane protein</topology>
    </subcellularLocation>
</comment>
<dbReference type="Pfam" id="PF12791">
    <property type="entry name" value="RsgI_N"/>
    <property type="match status" value="1"/>
</dbReference>
<evidence type="ECO:0000256" key="3">
    <source>
        <dbReference type="ARBA" id="ARBA00022692"/>
    </source>
</evidence>
<keyword evidence="2" id="KW-1003">Cell membrane</keyword>
<proteinExistence type="predicted"/>
<evidence type="ECO:0000256" key="4">
    <source>
        <dbReference type="ARBA" id="ARBA00022989"/>
    </source>
</evidence>